<protein>
    <submittedName>
        <fullName evidence="1">Uncharacterized protein</fullName>
    </submittedName>
</protein>
<gene>
    <name evidence="1" type="ORF">H1R20_g2635</name>
</gene>
<evidence type="ECO:0000313" key="2">
    <source>
        <dbReference type="Proteomes" id="UP001140091"/>
    </source>
</evidence>
<dbReference type="EMBL" id="JANBPK010000717">
    <property type="protein sequence ID" value="KAJ2934474.1"/>
    <property type="molecule type" value="Genomic_DNA"/>
</dbReference>
<keyword evidence="2" id="KW-1185">Reference proteome</keyword>
<evidence type="ECO:0000313" key="1">
    <source>
        <dbReference type="EMBL" id="KAJ2934474.1"/>
    </source>
</evidence>
<organism evidence="1 2">
    <name type="scientific">Candolleomyces eurysporus</name>
    <dbReference type="NCBI Taxonomy" id="2828524"/>
    <lineage>
        <taxon>Eukaryota</taxon>
        <taxon>Fungi</taxon>
        <taxon>Dikarya</taxon>
        <taxon>Basidiomycota</taxon>
        <taxon>Agaricomycotina</taxon>
        <taxon>Agaricomycetes</taxon>
        <taxon>Agaricomycetidae</taxon>
        <taxon>Agaricales</taxon>
        <taxon>Agaricineae</taxon>
        <taxon>Psathyrellaceae</taxon>
        <taxon>Candolleomyces</taxon>
    </lineage>
</organism>
<name>A0A9W8JI08_9AGAR</name>
<comment type="caution">
    <text evidence="1">The sequence shown here is derived from an EMBL/GenBank/DDBJ whole genome shotgun (WGS) entry which is preliminary data.</text>
</comment>
<dbReference type="InterPro" id="IPR035992">
    <property type="entry name" value="Ricin_B-like_lectins"/>
</dbReference>
<proteinExistence type="predicted"/>
<dbReference type="Gene3D" id="2.80.10.50">
    <property type="match status" value="1"/>
</dbReference>
<reference evidence="1" key="1">
    <citation type="submission" date="2022-06" db="EMBL/GenBank/DDBJ databases">
        <title>Genome Sequence of Candolleomyces eurysporus.</title>
        <authorList>
            <person name="Buettner E."/>
        </authorList>
    </citation>
    <scope>NUCLEOTIDE SEQUENCE</scope>
    <source>
        <strain evidence="1">VTCC 930004</strain>
    </source>
</reference>
<accession>A0A9W8JI08</accession>
<dbReference type="AlphaFoldDB" id="A0A9W8JI08"/>
<sequence length="117" mass="13264">MTALANGTYFISSIIGGGDRFYLGFSSGATREPLVINSFTGSESHQWDVEPSNIPNVYTFRNRRYETYISVNPPSTKSSWCRRSSRSQKLTHPSGNAVLDFFFFLFFFINLDTIPDV</sequence>
<dbReference type="Proteomes" id="UP001140091">
    <property type="component" value="Unassembled WGS sequence"/>
</dbReference>
<feature type="non-terminal residue" evidence="1">
    <location>
        <position position="1"/>
    </location>
</feature>
<dbReference type="SUPFAM" id="SSF50370">
    <property type="entry name" value="Ricin B-like lectins"/>
    <property type="match status" value="1"/>
</dbReference>